<sequence length="263" mass="30267">MKLFRSIFMALLIFLMISPLHSSAEGTSLSELDSISDEALQMAKSGRYDEAKQLLQYFSDKFAEVNARNRSFTMDELRILTVSHESALQSLANSSESIEQRMNSVITFRLVMDTIYSQHQPLWTEMEKPIMSAFQQVQDAASTGDAEEYQTRLNQFLTKYSIIQPSIKLDVPVEKVQQLDSRITFIDRYRNEDGSVKETMNELNTLENDLEDLFDGLTEDEADPSLWWVITTTGSIIILTLSYVGWRKYRGESQHSKSERQKD</sequence>
<evidence type="ECO:0000256" key="3">
    <source>
        <dbReference type="SAM" id="SignalP"/>
    </source>
</evidence>
<name>A0A3A1R0J8_9BACI</name>
<keyword evidence="2" id="KW-1133">Transmembrane helix</keyword>
<evidence type="ECO:0000313" key="4">
    <source>
        <dbReference type="EMBL" id="RIW33135.1"/>
    </source>
</evidence>
<keyword evidence="2" id="KW-0472">Membrane</keyword>
<feature type="transmembrane region" description="Helical" evidence="2">
    <location>
        <begin position="226"/>
        <end position="246"/>
    </location>
</feature>
<feature type="signal peptide" evidence="3">
    <location>
        <begin position="1"/>
        <end position="24"/>
    </location>
</feature>
<feature type="chain" id="PRO_5017232785" evidence="3">
    <location>
        <begin position="25"/>
        <end position="263"/>
    </location>
</feature>
<evidence type="ECO:0000256" key="1">
    <source>
        <dbReference type="SAM" id="Coils"/>
    </source>
</evidence>
<dbReference type="EMBL" id="QXIR01000015">
    <property type="protein sequence ID" value="RIW33135.1"/>
    <property type="molecule type" value="Genomic_DNA"/>
</dbReference>
<evidence type="ECO:0000256" key="2">
    <source>
        <dbReference type="SAM" id="Phobius"/>
    </source>
</evidence>
<dbReference type="RefSeq" id="WP_119547192.1">
    <property type="nucleotide sequence ID" value="NZ_QXIR01000015.1"/>
</dbReference>
<feature type="coiled-coil region" evidence="1">
    <location>
        <begin position="189"/>
        <end position="216"/>
    </location>
</feature>
<keyword evidence="2" id="KW-0812">Transmembrane</keyword>
<reference evidence="4 5" key="1">
    <citation type="submission" date="2018-09" db="EMBL/GenBank/DDBJ databases">
        <title>Bacillus saliacetes sp. nov., isolated from Thai shrimp paste (Ka-pi).</title>
        <authorList>
            <person name="Daroonpunt R."/>
            <person name="Tanasupawat S."/>
            <person name="Yiamsombut S."/>
        </authorList>
    </citation>
    <scope>NUCLEOTIDE SEQUENCE [LARGE SCALE GENOMIC DNA]</scope>
    <source>
        <strain evidence="4 5">SKP7-4</strain>
    </source>
</reference>
<dbReference type="OrthoDB" id="2988195at2"/>
<keyword evidence="1" id="KW-0175">Coiled coil</keyword>
<organism evidence="4 5">
    <name type="scientific">Bacillus salacetis</name>
    <dbReference type="NCBI Taxonomy" id="2315464"/>
    <lineage>
        <taxon>Bacteria</taxon>
        <taxon>Bacillati</taxon>
        <taxon>Bacillota</taxon>
        <taxon>Bacilli</taxon>
        <taxon>Bacillales</taxon>
        <taxon>Bacillaceae</taxon>
        <taxon>Bacillus</taxon>
    </lineage>
</organism>
<keyword evidence="5" id="KW-1185">Reference proteome</keyword>
<dbReference type="Proteomes" id="UP000265801">
    <property type="component" value="Unassembled WGS sequence"/>
</dbReference>
<dbReference type="AlphaFoldDB" id="A0A3A1R0J8"/>
<accession>A0A3A1R0J8</accession>
<keyword evidence="3" id="KW-0732">Signal</keyword>
<protein>
    <submittedName>
        <fullName evidence="4">Sporulation protein YpjB</fullName>
    </submittedName>
</protein>
<proteinExistence type="predicted"/>
<dbReference type="Pfam" id="PF09577">
    <property type="entry name" value="Spore_YpjB"/>
    <property type="match status" value="1"/>
</dbReference>
<dbReference type="InterPro" id="IPR014231">
    <property type="entry name" value="Spore_YpjB"/>
</dbReference>
<comment type="caution">
    <text evidence="4">The sequence shown here is derived from an EMBL/GenBank/DDBJ whole genome shotgun (WGS) entry which is preliminary data.</text>
</comment>
<gene>
    <name evidence="4" type="primary">ypjB</name>
    <name evidence="4" type="ORF">D3H55_12180</name>
</gene>
<evidence type="ECO:0000313" key="5">
    <source>
        <dbReference type="Proteomes" id="UP000265801"/>
    </source>
</evidence>
<dbReference type="NCBIfam" id="TIGR02878">
    <property type="entry name" value="spore_ypjB"/>
    <property type="match status" value="1"/>
</dbReference>